<feature type="transmembrane region" description="Helical" evidence="2">
    <location>
        <begin position="95"/>
        <end position="114"/>
    </location>
</feature>
<dbReference type="SUPFAM" id="SSF158560">
    <property type="entry name" value="BH3980-like"/>
    <property type="match status" value="1"/>
</dbReference>
<dbReference type="PANTHER" id="PTHR41307">
    <property type="entry name" value="MEMBRANE PROTEIN-RELATED"/>
    <property type="match status" value="1"/>
</dbReference>
<feature type="transmembrane region" description="Helical" evidence="2">
    <location>
        <begin position="158"/>
        <end position="179"/>
    </location>
</feature>
<keyword evidence="4" id="KW-1185">Reference proteome</keyword>
<evidence type="ECO:0000256" key="1">
    <source>
        <dbReference type="SAM" id="Coils"/>
    </source>
</evidence>
<feature type="transmembrane region" description="Helical" evidence="2">
    <location>
        <begin position="191"/>
        <end position="208"/>
    </location>
</feature>
<evidence type="ECO:0000313" key="3">
    <source>
        <dbReference type="EMBL" id="SFK28009.1"/>
    </source>
</evidence>
<keyword evidence="1" id="KW-0175">Coiled coil</keyword>
<proteinExistence type="predicted"/>
<sequence>MTKTQEMIQQNNELREQLNTENKTYYEEILIYMRLRDWLKDEEDIESKLLEILQDMISAQKDGISAKEYFGQEPKATADEILSNVPINWLDGLKILGLVFGISIFFSILSNLSADQYKINLLQLIVHSVTIGAGVIICLSILKKSTFEKEKTTTKLEILLFGATFVGVIGIFIASPYFISEAWTIVLPKEAALGMITLASVGVTWKVYSLPKGERLLWSGFLPIIWLFVLLAFLNYFPASSDWVQSSNGKVVVVTGVILGLIINYLIGFYAIKKMDVD</sequence>
<evidence type="ECO:0000313" key="4">
    <source>
        <dbReference type="Proteomes" id="UP000199589"/>
    </source>
</evidence>
<evidence type="ECO:0000256" key="2">
    <source>
        <dbReference type="SAM" id="Phobius"/>
    </source>
</evidence>
<organism evidence="3 4">
    <name type="scientific">Marinilactibacillus piezotolerans</name>
    <dbReference type="NCBI Taxonomy" id="258723"/>
    <lineage>
        <taxon>Bacteria</taxon>
        <taxon>Bacillati</taxon>
        <taxon>Bacillota</taxon>
        <taxon>Bacilli</taxon>
        <taxon>Lactobacillales</taxon>
        <taxon>Carnobacteriaceae</taxon>
        <taxon>Marinilactibacillus</taxon>
    </lineage>
</organism>
<dbReference type="Gene3D" id="1.10.1900.10">
    <property type="entry name" value="c-terminal domain of poly(a) binding protein"/>
    <property type="match status" value="1"/>
</dbReference>
<dbReference type="OrthoDB" id="1655249at2"/>
<protein>
    <submittedName>
        <fullName evidence="3">Uncharacterized protein</fullName>
    </submittedName>
</protein>
<gene>
    <name evidence="3" type="ORF">SAMN04488569_10208</name>
</gene>
<name>A0A1I3Y9E7_9LACT</name>
<dbReference type="EMBL" id="FOSJ01000020">
    <property type="protein sequence ID" value="SFK28009.1"/>
    <property type="molecule type" value="Genomic_DNA"/>
</dbReference>
<dbReference type="Proteomes" id="UP000199589">
    <property type="component" value="Unassembled WGS sequence"/>
</dbReference>
<reference evidence="4" key="1">
    <citation type="submission" date="2016-10" db="EMBL/GenBank/DDBJ databases">
        <authorList>
            <person name="Varghese N."/>
            <person name="Submissions S."/>
        </authorList>
    </citation>
    <scope>NUCLEOTIDE SEQUENCE [LARGE SCALE GENOMIC DNA]</scope>
    <source>
        <strain evidence="4">DSM 16108</strain>
    </source>
</reference>
<dbReference type="RefSeq" id="WP_091897360.1">
    <property type="nucleotide sequence ID" value="NZ_FOSJ01000020.1"/>
</dbReference>
<feature type="transmembrane region" description="Helical" evidence="2">
    <location>
        <begin position="220"/>
        <end position="239"/>
    </location>
</feature>
<keyword evidence="2" id="KW-1133">Transmembrane helix</keyword>
<keyword evidence="2" id="KW-0812">Transmembrane</keyword>
<feature type="transmembrane region" description="Helical" evidence="2">
    <location>
        <begin position="251"/>
        <end position="272"/>
    </location>
</feature>
<feature type="coiled-coil region" evidence="1">
    <location>
        <begin position="1"/>
        <end position="28"/>
    </location>
</feature>
<accession>A0A1I3Y9E7</accession>
<feature type="transmembrane region" description="Helical" evidence="2">
    <location>
        <begin position="120"/>
        <end position="142"/>
    </location>
</feature>
<dbReference type="AlphaFoldDB" id="A0A1I3Y9E7"/>
<keyword evidence="2" id="KW-0472">Membrane</keyword>
<dbReference type="PANTHER" id="PTHR41307:SF1">
    <property type="entry name" value="MEMBRANE PROTEIN"/>
    <property type="match status" value="1"/>
</dbReference>